<organism evidence="2 3">
    <name type="scientific">Geoalkalibacter halelectricus</name>
    <dbReference type="NCBI Taxonomy" id="2847045"/>
    <lineage>
        <taxon>Bacteria</taxon>
        <taxon>Pseudomonadati</taxon>
        <taxon>Thermodesulfobacteriota</taxon>
        <taxon>Desulfuromonadia</taxon>
        <taxon>Desulfuromonadales</taxon>
        <taxon>Geoalkalibacteraceae</taxon>
        <taxon>Geoalkalibacter</taxon>
    </lineage>
</organism>
<proteinExistence type="predicted"/>
<keyword evidence="1" id="KW-0175">Coiled coil</keyword>
<evidence type="ECO:0000313" key="2">
    <source>
        <dbReference type="EMBL" id="UWZ78803.1"/>
    </source>
</evidence>
<name>A0ABY5ZJL3_9BACT</name>
<dbReference type="Proteomes" id="UP001060414">
    <property type="component" value="Chromosome"/>
</dbReference>
<evidence type="ECO:0000313" key="3">
    <source>
        <dbReference type="Proteomes" id="UP001060414"/>
    </source>
</evidence>
<keyword evidence="3" id="KW-1185">Reference proteome</keyword>
<protein>
    <recommendedName>
        <fullName evidence="4">Coiled coil domain-containing protein</fullName>
    </recommendedName>
</protein>
<dbReference type="RefSeq" id="WP_260747161.1">
    <property type="nucleotide sequence ID" value="NZ_CP092109.1"/>
</dbReference>
<reference evidence="2" key="1">
    <citation type="journal article" date="2022" name="Environ. Microbiol.">
        <title>Geoalkalibacter halelectricus SAP #1 sp. nov. possessing extracellular electron transfer and mineral#reducing capabilities from a haloalkaline environment.</title>
        <authorList>
            <person name="Yadav S."/>
            <person name="Singh R."/>
            <person name="Sundharam S.S."/>
            <person name="Chaudhary S."/>
            <person name="Krishnamurthi S."/>
            <person name="Patil S.A."/>
        </authorList>
    </citation>
    <scope>NUCLEOTIDE SEQUENCE</scope>
    <source>
        <strain evidence="2">SAP-1</strain>
    </source>
</reference>
<evidence type="ECO:0000256" key="1">
    <source>
        <dbReference type="SAM" id="Coils"/>
    </source>
</evidence>
<feature type="coiled-coil region" evidence="1">
    <location>
        <begin position="8"/>
        <end position="67"/>
    </location>
</feature>
<evidence type="ECO:0008006" key="4">
    <source>
        <dbReference type="Google" id="ProtNLM"/>
    </source>
</evidence>
<dbReference type="EMBL" id="CP092109">
    <property type="protein sequence ID" value="UWZ78803.1"/>
    <property type="molecule type" value="Genomic_DNA"/>
</dbReference>
<sequence length="94" mass="11104">MDTRTKYVEKLSADIVEWDNQIERLKEKMEDAEPEAKAQYAQSIASLKEKRNQAAEKLQNLHVADDNEWEEVKKGAEQIWEEMKTMLKENITKH</sequence>
<gene>
    <name evidence="2" type="ORF">L9S41_14100</name>
</gene>
<accession>A0ABY5ZJL3</accession>